<feature type="compositionally biased region" description="Low complexity" evidence="1">
    <location>
        <begin position="75"/>
        <end position="91"/>
    </location>
</feature>
<dbReference type="EnsemblPlants" id="evm.model.03.380">
    <property type="protein sequence ID" value="cds.evm.model.03.380"/>
    <property type="gene ID" value="evm.TU.03.380"/>
</dbReference>
<dbReference type="OrthoDB" id="1930709at2759"/>
<dbReference type="EMBL" id="UZAU01000253">
    <property type="status" value="NOT_ANNOTATED_CDS"/>
    <property type="molecule type" value="Genomic_DNA"/>
</dbReference>
<dbReference type="EMBL" id="JAATIP010000088">
    <property type="protein sequence ID" value="KAF4375883.1"/>
    <property type="molecule type" value="Genomic_DNA"/>
</dbReference>
<accession>A0A7J6FYP0</accession>
<reference evidence="3" key="3">
    <citation type="submission" date="2021-03" db="UniProtKB">
        <authorList>
            <consortium name="EnsemblPlants"/>
        </authorList>
    </citation>
    <scope>IDENTIFICATION</scope>
</reference>
<feature type="compositionally biased region" description="Polar residues" evidence="1">
    <location>
        <begin position="282"/>
        <end position="295"/>
    </location>
</feature>
<protein>
    <submittedName>
        <fullName evidence="2 3">Uncharacterized protein</fullName>
    </submittedName>
</protein>
<evidence type="ECO:0000313" key="2">
    <source>
        <dbReference type="EMBL" id="KAF4375883.1"/>
    </source>
</evidence>
<evidence type="ECO:0000313" key="4">
    <source>
        <dbReference type="Proteomes" id="UP000525078"/>
    </source>
</evidence>
<dbReference type="PANTHER" id="PTHR34468:SF2">
    <property type="entry name" value="MICROTUBULE-ASSOCIATED FUTSCH-LIKE PROTEIN"/>
    <property type="match status" value="1"/>
</dbReference>
<accession>A0A803P8U0</accession>
<gene>
    <name evidence="2" type="ORF">F8388_004973</name>
</gene>
<feature type="compositionally biased region" description="Polar residues" evidence="1">
    <location>
        <begin position="1"/>
        <end position="14"/>
    </location>
</feature>
<evidence type="ECO:0000313" key="3">
    <source>
        <dbReference type="EnsemblPlants" id="cds.evm.model.03.380"/>
    </source>
</evidence>
<name>A0A7J6FYP0_CANSA</name>
<sequence length="359" mass="39190">MEDAQTFQSGNNGKSKLLRYALRSGTKTKEEKPSSSEIPNSSTKRMRVTSSVSKSVSVLDLSGKDKSAKPPRRLSIPAKSSASPAPRLASSITPIAEVKMKRSENIQKRTETPFLTRSTSRKKFSVLSSASYWLSQIKLSESSNKHSISLGFFKLALEAGCEPLQRVKDELASYARRHDLDDELGEPLKELFGSYNIVESSAQLQVSESISQVPEEGSRSSDDETRSTSSIVSTRNQELKLKALNIDAAQVSPVAGSTKKNTTQKSNPTSRTRGSVAKDLANTRSLTATGANNNKSTKKPQKPIKQEVKKEKDLMKKKGKKLADKEGSVSPTRPENALQENKENMGAASVEEISLTEVI</sequence>
<keyword evidence="5" id="KW-1185">Reference proteome</keyword>
<evidence type="ECO:0000313" key="5">
    <source>
        <dbReference type="Proteomes" id="UP000596661"/>
    </source>
</evidence>
<organism evidence="2 4">
    <name type="scientific">Cannabis sativa</name>
    <name type="common">Hemp</name>
    <name type="synonym">Marijuana</name>
    <dbReference type="NCBI Taxonomy" id="3483"/>
    <lineage>
        <taxon>Eukaryota</taxon>
        <taxon>Viridiplantae</taxon>
        <taxon>Streptophyta</taxon>
        <taxon>Embryophyta</taxon>
        <taxon>Tracheophyta</taxon>
        <taxon>Spermatophyta</taxon>
        <taxon>Magnoliopsida</taxon>
        <taxon>eudicotyledons</taxon>
        <taxon>Gunneridae</taxon>
        <taxon>Pentapetalae</taxon>
        <taxon>rosids</taxon>
        <taxon>fabids</taxon>
        <taxon>Rosales</taxon>
        <taxon>Cannabaceae</taxon>
        <taxon>Cannabis</taxon>
    </lineage>
</organism>
<feature type="region of interest" description="Disordered" evidence="1">
    <location>
        <begin position="206"/>
        <end position="234"/>
    </location>
</feature>
<dbReference type="OMA" id="ELYCISE"/>
<reference evidence="3 5" key="1">
    <citation type="submission" date="2018-11" db="EMBL/GenBank/DDBJ databases">
        <authorList>
            <person name="Grassa J C."/>
        </authorList>
    </citation>
    <scope>NUCLEOTIDE SEQUENCE [LARGE SCALE GENOMIC DNA]</scope>
</reference>
<dbReference type="PANTHER" id="PTHR34468">
    <property type="entry name" value="MICROTUBULE-ASSOCIATED FUTSCH-LIKE PROTEIN"/>
    <property type="match status" value="1"/>
</dbReference>
<feature type="compositionally biased region" description="Low complexity" evidence="1">
    <location>
        <begin position="48"/>
        <end position="58"/>
    </location>
</feature>
<dbReference type="Proteomes" id="UP000596661">
    <property type="component" value="Chromosome 3"/>
</dbReference>
<feature type="compositionally biased region" description="Basic and acidic residues" evidence="1">
    <location>
        <begin position="304"/>
        <end position="327"/>
    </location>
</feature>
<reference evidence="2 4" key="2">
    <citation type="journal article" date="2020" name="bioRxiv">
        <title>Sequence and annotation of 42 cannabis genomes reveals extensive copy number variation in cannabinoid synthesis and pathogen resistance genes.</title>
        <authorList>
            <person name="Mckernan K.J."/>
            <person name="Helbert Y."/>
            <person name="Kane L.T."/>
            <person name="Ebling H."/>
            <person name="Zhang L."/>
            <person name="Liu B."/>
            <person name="Eaton Z."/>
            <person name="Mclaughlin S."/>
            <person name="Kingan S."/>
            <person name="Baybayan P."/>
            <person name="Concepcion G."/>
            <person name="Jordan M."/>
            <person name="Riva A."/>
            <person name="Barbazuk W."/>
            <person name="Harkins T."/>
        </authorList>
    </citation>
    <scope>NUCLEOTIDE SEQUENCE [LARGE SCALE GENOMIC DNA]</scope>
    <source>
        <strain evidence="4">cv. Jamaican Lion 4</strain>
        <strain evidence="2">Mother</strain>
        <tissue evidence="2">Leaf</tissue>
    </source>
</reference>
<feature type="region of interest" description="Disordered" evidence="1">
    <location>
        <begin position="1"/>
        <end position="96"/>
    </location>
</feature>
<feature type="compositionally biased region" description="Basic and acidic residues" evidence="1">
    <location>
        <begin position="216"/>
        <end position="226"/>
    </location>
</feature>
<feature type="compositionally biased region" description="Polar residues" evidence="1">
    <location>
        <begin position="258"/>
        <end position="273"/>
    </location>
</feature>
<dbReference type="Gramene" id="evm.model.03.380">
    <property type="protein sequence ID" value="cds.evm.model.03.380"/>
    <property type="gene ID" value="evm.TU.03.380"/>
</dbReference>
<feature type="region of interest" description="Disordered" evidence="1">
    <location>
        <begin position="252"/>
        <end position="359"/>
    </location>
</feature>
<proteinExistence type="predicted"/>
<dbReference type="AlphaFoldDB" id="A0A7J6FYP0"/>
<dbReference type="Proteomes" id="UP000525078">
    <property type="component" value="Unassembled WGS sequence"/>
</dbReference>
<evidence type="ECO:0000256" key="1">
    <source>
        <dbReference type="SAM" id="MobiDB-lite"/>
    </source>
</evidence>